<feature type="region of interest" description="Disordered" evidence="1">
    <location>
        <begin position="191"/>
        <end position="213"/>
    </location>
</feature>
<reference evidence="2" key="1">
    <citation type="submission" date="2021-06" db="EMBL/GenBank/DDBJ databases">
        <title>Comparative genomics, transcriptomics and evolutionary studies reveal genomic signatures of adaptation to plant cell wall in hemibiotrophic fungi.</title>
        <authorList>
            <consortium name="DOE Joint Genome Institute"/>
            <person name="Baroncelli R."/>
            <person name="Diaz J.F."/>
            <person name="Benocci T."/>
            <person name="Peng M."/>
            <person name="Battaglia E."/>
            <person name="Haridas S."/>
            <person name="Andreopoulos W."/>
            <person name="Labutti K."/>
            <person name="Pangilinan J."/>
            <person name="Floch G.L."/>
            <person name="Makela M.R."/>
            <person name="Henrissat B."/>
            <person name="Grigoriev I.V."/>
            <person name="Crouch J.A."/>
            <person name="De Vries R.P."/>
            <person name="Sukno S.A."/>
            <person name="Thon M.R."/>
        </authorList>
    </citation>
    <scope>NUCLEOTIDE SEQUENCE</scope>
    <source>
        <strain evidence="2">MAFF235873</strain>
    </source>
</reference>
<dbReference type="EMBL" id="MU843041">
    <property type="protein sequence ID" value="KAK2022482.1"/>
    <property type="molecule type" value="Genomic_DNA"/>
</dbReference>
<accession>A0AAD9LVU3</accession>
<name>A0AAD9LVU3_9PEZI</name>
<organism evidence="2 3">
    <name type="scientific">Colletotrichum zoysiae</name>
    <dbReference type="NCBI Taxonomy" id="1216348"/>
    <lineage>
        <taxon>Eukaryota</taxon>
        <taxon>Fungi</taxon>
        <taxon>Dikarya</taxon>
        <taxon>Ascomycota</taxon>
        <taxon>Pezizomycotina</taxon>
        <taxon>Sordariomycetes</taxon>
        <taxon>Hypocreomycetidae</taxon>
        <taxon>Glomerellales</taxon>
        <taxon>Glomerellaceae</taxon>
        <taxon>Colletotrichum</taxon>
        <taxon>Colletotrichum graminicola species complex</taxon>
    </lineage>
</organism>
<protein>
    <submittedName>
        <fullName evidence="2">Uncharacterized protein</fullName>
    </submittedName>
</protein>
<gene>
    <name evidence="2" type="ORF">LX32DRAFT_192679</name>
</gene>
<evidence type="ECO:0000313" key="2">
    <source>
        <dbReference type="EMBL" id="KAK2022482.1"/>
    </source>
</evidence>
<dbReference type="AlphaFoldDB" id="A0AAD9LVU3"/>
<sequence length="213" mass="22133">MGIFAGLRTKAFPLLFYFSKPLIPEPTFIKFPSALGAMGMRRKCRSLVLVLGVVGQDAHPRGLLLRVAWGRLVGLDALHLEVAHERLCRAGDAGLALELGVGDGGLLLEDAQEVLDVPVGQYAGAARARAVATGLLEAVAGDDTLDGGDGDLLLEGDLLEGHAELREHGDPGAFLRGVLRLAGFGLQGGAARHAGQGRSGQGRAGLGWAECGK</sequence>
<evidence type="ECO:0000256" key="1">
    <source>
        <dbReference type="SAM" id="MobiDB-lite"/>
    </source>
</evidence>
<evidence type="ECO:0000313" key="3">
    <source>
        <dbReference type="Proteomes" id="UP001232148"/>
    </source>
</evidence>
<keyword evidence="3" id="KW-1185">Reference proteome</keyword>
<comment type="caution">
    <text evidence="2">The sequence shown here is derived from an EMBL/GenBank/DDBJ whole genome shotgun (WGS) entry which is preliminary data.</text>
</comment>
<proteinExistence type="predicted"/>
<dbReference type="Proteomes" id="UP001232148">
    <property type="component" value="Unassembled WGS sequence"/>
</dbReference>